<evidence type="ECO:0000256" key="8">
    <source>
        <dbReference type="ARBA" id="ARBA00023136"/>
    </source>
</evidence>
<keyword evidence="7" id="KW-0496">Mitochondrion</keyword>
<protein>
    <submittedName>
        <fullName evidence="12">Flx1p</fullName>
    </submittedName>
</protein>
<evidence type="ECO:0000256" key="7">
    <source>
        <dbReference type="ARBA" id="ARBA00023128"/>
    </source>
</evidence>
<keyword evidence="3 10" id="KW-0813">Transport</keyword>
<dbReference type="Proteomes" id="UP000022910">
    <property type="component" value="Unassembled WGS sequence"/>
</dbReference>
<comment type="caution">
    <text evidence="12">The sequence shown here is derived from an EMBL/GenBank/DDBJ whole genome shotgun (WGS) entry which is preliminary data.</text>
</comment>
<name>A0A015LK65_RHIIW</name>
<evidence type="ECO:0000256" key="5">
    <source>
        <dbReference type="ARBA" id="ARBA00022737"/>
    </source>
</evidence>
<dbReference type="SMR" id="A0A015LK65"/>
<dbReference type="InterPro" id="IPR018108">
    <property type="entry name" value="MCP_transmembrane"/>
</dbReference>
<dbReference type="FunFam" id="1.50.40.10:FF:000090">
    <property type="entry name" value="Folate transporter 1, chloroplastic"/>
    <property type="match status" value="1"/>
</dbReference>
<dbReference type="HOGENOM" id="CLU_015166_6_4_1"/>
<feature type="repeat" description="Solcar" evidence="9">
    <location>
        <begin position="206"/>
        <end position="292"/>
    </location>
</feature>
<dbReference type="PRINTS" id="PR00926">
    <property type="entry name" value="MITOCARRIER"/>
</dbReference>
<evidence type="ECO:0000256" key="3">
    <source>
        <dbReference type="ARBA" id="ARBA00022448"/>
    </source>
</evidence>
<keyword evidence="6 11" id="KW-1133">Transmembrane helix</keyword>
<evidence type="ECO:0000256" key="10">
    <source>
        <dbReference type="RuleBase" id="RU000488"/>
    </source>
</evidence>
<evidence type="ECO:0000256" key="2">
    <source>
        <dbReference type="ARBA" id="ARBA00006375"/>
    </source>
</evidence>
<dbReference type="SUPFAM" id="SSF103506">
    <property type="entry name" value="Mitochondrial carrier"/>
    <property type="match status" value="1"/>
</dbReference>
<keyword evidence="4 9" id="KW-0812">Transmembrane</keyword>
<dbReference type="InterPro" id="IPR044712">
    <property type="entry name" value="SLC25A32-like"/>
</dbReference>
<keyword evidence="5" id="KW-0677">Repeat</keyword>
<dbReference type="Gene3D" id="1.50.40.10">
    <property type="entry name" value="Mitochondrial carrier domain"/>
    <property type="match status" value="2"/>
</dbReference>
<dbReference type="OrthoDB" id="428293at2759"/>
<dbReference type="OMA" id="TTVWKHE"/>
<dbReference type="EMBL" id="JEMT01028306">
    <property type="protein sequence ID" value="EXX55163.1"/>
    <property type="molecule type" value="Genomic_DNA"/>
</dbReference>
<comment type="similarity">
    <text evidence="2 10">Belongs to the mitochondrial carrier (TC 2.A.29) family.</text>
</comment>
<evidence type="ECO:0000313" key="12">
    <source>
        <dbReference type="EMBL" id="EXX55163.1"/>
    </source>
</evidence>
<evidence type="ECO:0000256" key="6">
    <source>
        <dbReference type="ARBA" id="ARBA00022989"/>
    </source>
</evidence>
<evidence type="ECO:0000256" key="9">
    <source>
        <dbReference type="PROSITE-ProRule" id="PRU00282"/>
    </source>
</evidence>
<dbReference type="InterPro" id="IPR023395">
    <property type="entry name" value="MCP_dom_sf"/>
</dbReference>
<evidence type="ECO:0000256" key="4">
    <source>
        <dbReference type="ARBA" id="ARBA00022692"/>
    </source>
</evidence>
<evidence type="ECO:0000313" key="13">
    <source>
        <dbReference type="Proteomes" id="UP000022910"/>
    </source>
</evidence>
<sequence>MAKSFSGSTAVDHAMAGFTAGAVTTLCLHPLDLVKTRFQVDETARRKHKFGATFITMKNIVSKNKFIGLYRGVAPNLAGATSSWGFYFYLYDLTKKRMAGDEKLSILSPTQHLAASAEAGAITAFFTNPFWVVKTRMCATDRTDPGAYKGLFDGLYQIARYEGIKGLYKGMIPALFGVSHGALQFMAYEELKKWRFKVNMKDPDRLNNMEYLLMAATSKIFATIITYPYQLVRARLQYQRTEIKYNGVIDTIKKVYRTESILGFYKGLAPNLIRVLPGTCTTFLVYENMMSFFKKHARYET</sequence>
<accession>A0A015LK65</accession>
<dbReference type="PANTHER" id="PTHR45683">
    <property type="entry name" value="MITOCHONDRIAL NICOTINAMIDE ADENINE DINUCLEOTIDE TRANSPORTER 1-RELATED-RELATED"/>
    <property type="match status" value="1"/>
</dbReference>
<dbReference type="PROSITE" id="PS50920">
    <property type="entry name" value="SOLCAR"/>
    <property type="match status" value="3"/>
</dbReference>
<dbReference type="Pfam" id="PF00153">
    <property type="entry name" value="Mito_carr"/>
    <property type="match status" value="3"/>
</dbReference>
<gene>
    <name evidence="12" type="ORF">RirG_227890</name>
</gene>
<reference evidence="12 13" key="1">
    <citation type="submission" date="2014-02" db="EMBL/GenBank/DDBJ databases">
        <title>Single nucleus genome sequencing reveals high similarity among nuclei of an endomycorrhizal fungus.</title>
        <authorList>
            <person name="Lin K."/>
            <person name="Geurts R."/>
            <person name="Zhang Z."/>
            <person name="Limpens E."/>
            <person name="Saunders D.G."/>
            <person name="Mu D."/>
            <person name="Pang E."/>
            <person name="Cao H."/>
            <person name="Cha H."/>
            <person name="Lin T."/>
            <person name="Zhou Q."/>
            <person name="Shang Y."/>
            <person name="Li Y."/>
            <person name="Ivanov S."/>
            <person name="Sharma T."/>
            <person name="Velzen R.V."/>
            <person name="Ruijter N.D."/>
            <person name="Aanen D.K."/>
            <person name="Win J."/>
            <person name="Kamoun S."/>
            <person name="Bisseling T."/>
            <person name="Huang S."/>
        </authorList>
    </citation>
    <scope>NUCLEOTIDE SEQUENCE [LARGE SCALE GENOMIC DNA]</scope>
    <source>
        <strain evidence="13">DAOM197198w</strain>
    </source>
</reference>
<dbReference type="GO" id="GO:0015215">
    <property type="term" value="F:nucleotide transmembrane transporter activity"/>
    <property type="evidence" value="ECO:0007669"/>
    <property type="project" value="UniProtKB-ARBA"/>
</dbReference>
<keyword evidence="13" id="KW-1185">Reference proteome</keyword>
<dbReference type="STRING" id="1432141.A0A015LK65"/>
<evidence type="ECO:0000256" key="1">
    <source>
        <dbReference type="ARBA" id="ARBA00004225"/>
    </source>
</evidence>
<dbReference type="GO" id="GO:0031966">
    <property type="term" value="C:mitochondrial membrane"/>
    <property type="evidence" value="ECO:0007669"/>
    <property type="project" value="UniProtKB-SubCell"/>
</dbReference>
<feature type="transmembrane region" description="Helical" evidence="11">
    <location>
        <begin position="208"/>
        <end position="229"/>
    </location>
</feature>
<organism evidence="12 13">
    <name type="scientific">Rhizophagus irregularis (strain DAOM 197198w)</name>
    <name type="common">Glomus intraradices</name>
    <dbReference type="NCBI Taxonomy" id="1432141"/>
    <lineage>
        <taxon>Eukaryota</taxon>
        <taxon>Fungi</taxon>
        <taxon>Fungi incertae sedis</taxon>
        <taxon>Mucoromycota</taxon>
        <taxon>Glomeromycotina</taxon>
        <taxon>Glomeromycetes</taxon>
        <taxon>Glomerales</taxon>
        <taxon>Glomeraceae</taxon>
        <taxon>Rhizophagus</taxon>
    </lineage>
</organism>
<evidence type="ECO:0000256" key="11">
    <source>
        <dbReference type="SAM" id="Phobius"/>
    </source>
</evidence>
<feature type="repeat" description="Solcar" evidence="9">
    <location>
        <begin position="107"/>
        <end position="194"/>
    </location>
</feature>
<comment type="subcellular location">
    <subcellularLocation>
        <location evidence="1">Mitochondrion membrane</location>
        <topology evidence="1">Multi-pass membrane protein</topology>
    </subcellularLocation>
</comment>
<proteinExistence type="inferred from homology"/>
<dbReference type="InterPro" id="IPR002067">
    <property type="entry name" value="MCP"/>
</dbReference>
<feature type="repeat" description="Solcar" evidence="9">
    <location>
        <begin position="8"/>
        <end position="97"/>
    </location>
</feature>
<dbReference type="AlphaFoldDB" id="A0A015LK65"/>
<feature type="transmembrane region" description="Helical" evidence="11">
    <location>
        <begin position="170"/>
        <end position="188"/>
    </location>
</feature>
<keyword evidence="8 9" id="KW-0472">Membrane</keyword>